<evidence type="ECO:0000313" key="2">
    <source>
        <dbReference type="Proteomes" id="UP000030697"/>
    </source>
</evidence>
<reference evidence="1 2" key="1">
    <citation type="submission" date="2013-02" db="EMBL/GenBank/DDBJ databases">
        <title>The Genome Sequence of Plasmodium falciparum UGT5.1.</title>
        <authorList>
            <consortium name="The Broad Institute Genome Sequencing Platform"/>
            <consortium name="The Broad Institute Genome Sequencing Center for Infectious Disease"/>
            <person name="Neafsey D."/>
            <person name="Cheeseman I."/>
            <person name="Volkman S."/>
            <person name="Adams J."/>
            <person name="Walker B."/>
            <person name="Young S.K."/>
            <person name="Zeng Q."/>
            <person name="Gargeya S."/>
            <person name="Fitzgerald M."/>
            <person name="Haas B."/>
            <person name="Abouelleil A."/>
            <person name="Alvarado L."/>
            <person name="Arachchi H.M."/>
            <person name="Berlin A.M."/>
            <person name="Chapman S.B."/>
            <person name="Dewar J."/>
            <person name="Goldberg J."/>
            <person name="Griggs A."/>
            <person name="Gujja S."/>
            <person name="Hansen M."/>
            <person name="Howarth C."/>
            <person name="Imamovic A."/>
            <person name="Larimer J."/>
            <person name="McCowan C."/>
            <person name="Murphy C."/>
            <person name="Neiman D."/>
            <person name="Pearson M."/>
            <person name="Priest M."/>
            <person name="Roberts A."/>
            <person name="Saif S."/>
            <person name="Shea T."/>
            <person name="Sisk P."/>
            <person name="Sykes S."/>
            <person name="Wortman J."/>
            <person name="Nusbaum C."/>
            <person name="Birren B."/>
        </authorList>
    </citation>
    <scope>NUCLEOTIDE SEQUENCE [LARGE SCALE GENOMIC DNA]</scope>
    <source>
        <strain evidence="1 2">UGT5.1</strain>
    </source>
</reference>
<organism evidence="1 2">
    <name type="scientific">Plasmodium falciparum UGT5.1</name>
    <dbReference type="NCBI Taxonomy" id="1237627"/>
    <lineage>
        <taxon>Eukaryota</taxon>
        <taxon>Sar</taxon>
        <taxon>Alveolata</taxon>
        <taxon>Apicomplexa</taxon>
        <taxon>Aconoidasida</taxon>
        <taxon>Haemosporida</taxon>
        <taxon>Plasmodiidae</taxon>
        <taxon>Plasmodium</taxon>
        <taxon>Plasmodium (Laverania)</taxon>
    </lineage>
</organism>
<protein>
    <submittedName>
        <fullName evidence="1">Uncharacterized protein</fullName>
    </submittedName>
</protein>
<dbReference type="EMBL" id="KE124565">
    <property type="protein sequence ID" value="EWC76577.1"/>
    <property type="molecule type" value="Genomic_DNA"/>
</dbReference>
<dbReference type="Proteomes" id="UP000030697">
    <property type="component" value="Unassembled WGS sequence"/>
</dbReference>
<dbReference type="InterPro" id="IPR052423">
    <property type="entry name" value="EMIR"/>
</dbReference>
<sequence>MIIEKNYDSVQFDLANKNIIIDQIIFFNFIFTSDMMYEYTGNTQIMKEIMEGQNIREEHLDELLRDRLYLYIDNKDEYEILMDNGIRMLLKSSFSNFILESI</sequence>
<dbReference type="PANTHER" id="PTHR44094:SF8">
    <property type="entry name" value="DNAJ HEAT SHOCK N-TERMINAL DOMAIN-CONTAINING PROTEIN-RELATED"/>
    <property type="match status" value="1"/>
</dbReference>
<dbReference type="PANTHER" id="PTHR44094">
    <property type="entry name" value="DNAJ HEAT SHOCK N-TERMINAL DOMAIN-CONTAINING PROTEIN"/>
    <property type="match status" value="1"/>
</dbReference>
<name>W7JCG4_PLAFA</name>
<dbReference type="AlphaFoldDB" id="W7JCG4"/>
<proteinExistence type="predicted"/>
<evidence type="ECO:0000313" key="1">
    <source>
        <dbReference type="EMBL" id="EWC76577.1"/>
    </source>
</evidence>
<gene>
    <name evidence="1" type="ORF">C923_02744</name>
</gene>
<accession>W7JCG4</accession>